<dbReference type="NCBIfam" id="TIGR00093">
    <property type="entry name" value="pseudouridine synthase"/>
    <property type="match status" value="1"/>
</dbReference>
<accession>A0ABS9MID3</accession>
<dbReference type="PANTHER" id="PTHR47683">
    <property type="entry name" value="PSEUDOURIDINE SYNTHASE FAMILY PROTEIN-RELATED"/>
    <property type="match status" value="1"/>
</dbReference>
<dbReference type="SUPFAM" id="SSF55174">
    <property type="entry name" value="Alpha-L RNA-binding motif"/>
    <property type="match status" value="1"/>
</dbReference>
<keyword evidence="3 5" id="KW-0413">Isomerase</keyword>
<dbReference type="InterPro" id="IPR020103">
    <property type="entry name" value="PsdUridine_synth_cat_dom_sf"/>
</dbReference>
<comment type="caution">
    <text evidence="7">The sequence shown here is derived from an EMBL/GenBank/DDBJ whole genome shotgun (WGS) entry which is preliminary data.</text>
</comment>
<dbReference type="Pfam" id="PF00849">
    <property type="entry name" value="PseudoU_synth_2"/>
    <property type="match status" value="1"/>
</dbReference>
<evidence type="ECO:0000256" key="3">
    <source>
        <dbReference type="ARBA" id="ARBA00023235"/>
    </source>
</evidence>
<dbReference type="InterPro" id="IPR000748">
    <property type="entry name" value="PsdUridine_synth_RsuA/RluB/E/F"/>
</dbReference>
<dbReference type="Gene3D" id="3.30.70.580">
    <property type="entry name" value="Pseudouridine synthase I, catalytic domain, N-terminal subdomain"/>
    <property type="match status" value="1"/>
</dbReference>
<feature type="domain" description="RNA-binding S4" evidence="6">
    <location>
        <begin position="4"/>
        <end position="62"/>
    </location>
</feature>
<gene>
    <name evidence="7" type="ORF">L0P57_06085</name>
</gene>
<dbReference type="EMBL" id="JAKNHQ010000006">
    <property type="protein sequence ID" value="MCG4610501.1"/>
    <property type="molecule type" value="Genomic_DNA"/>
</dbReference>
<evidence type="ECO:0000256" key="4">
    <source>
        <dbReference type="PROSITE-ProRule" id="PRU00182"/>
    </source>
</evidence>
<organism evidence="7 8">
    <name type="scientific">Anaeromassilibacillus senegalensis</name>
    <dbReference type="NCBI Taxonomy" id="1673717"/>
    <lineage>
        <taxon>Bacteria</taxon>
        <taxon>Bacillati</taxon>
        <taxon>Bacillota</taxon>
        <taxon>Clostridia</taxon>
        <taxon>Eubacteriales</taxon>
        <taxon>Acutalibacteraceae</taxon>
        <taxon>Anaeromassilibacillus</taxon>
    </lineage>
</organism>
<dbReference type="InterPro" id="IPR006145">
    <property type="entry name" value="PsdUridine_synth_RsuA/RluA"/>
</dbReference>
<dbReference type="CDD" id="cd00165">
    <property type="entry name" value="S4"/>
    <property type="match status" value="1"/>
</dbReference>
<dbReference type="CDD" id="cd02553">
    <property type="entry name" value="PseudoU_synth_RsuA"/>
    <property type="match status" value="1"/>
</dbReference>
<dbReference type="PROSITE" id="PS01149">
    <property type="entry name" value="PSI_RSU"/>
    <property type="match status" value="1"/>
</dbReference>
<dbReference type="SUPFAM" id="SSF55120">
    <property type="entry name" value="Pseudouridine synthase"/>
    <property type="match status" value="1"/>
</dbReference>
<evidence type="ECO:0000256" key="5">
    <source>
        <dbReference type="RuleBase" id="RU003887"/>
    </source>
</evidence>
<evidence type="ECO:0000313" key="7">
    <source>
        <dbReference type="EMBL" id="MCG4610501.1"/>
    </source>
</evidence>
<keyword evidence="2 4" id="KW-0694">RNA-binding</keyword>
<name>A0ABS9MID3_9FIRM</name>
<keyword evidence="8" id="KW-1185">Reference proteome</keyword>
<dbReference type="InterPro" id="IPR002942">
    <property type="entry name" value="S4_RNA-bd"/>
</dbReference>
<evidence type="ECO:0000313" key="8">
    <source>
        <dbReference type="Proteomes" id="UP001298681"/>
    </source>
</evidence>
<dbReference type="SMART" id="SM00363">
    <property type="entry name" value="S4"/>
    <property type="match status" value="1"/>
</dbReference>
<dbReference type="PROSITE" id="PS50889">
    <property type="entry name" value="S4"/>
    <property type="match status" value="1"/>
</dbReference>
<dbReference type="Gene3D" id="3.10.290.10">
    <property type="entry name" value="RNA-binding S4 domain"/>
    <property type="match status" value="1"/>
</dbReference>
<dbReference type="InterPro" id="IPR018496">
    <property type="entry name" value="PsdUridine_synth_RsuA/RluB_CS"/>
</dbReference>
<sequence>MPKERLDKVLASQNVGSRKESGMLIRRGVVTVNGQVVRQADSKVDPEQDVITVGGQALHFQRYSYIMMNKPAGVLSAARDSRQETVVDLLPPELKRRGLFPAGRLDRDTEGLLLITDDGDFAHRMLAPKSHVYKLYEAELDLPATQEDVKAFAAGIELGDRICLPAELRLLDATRVQVQICEGKFHQVKRMFHAVGKTVIHLKRLRIGALELDPALAPGQARPLRPEERDKIFRAKDSVAL</sequence>
<dbReference type="EC" id="5.4.99.-" evidence="5"/>
<dbReference type="InterPro" id="IPR020094">
    <property type="entry name" value="TruA/RsuA/RluB/E/F_N"/>
</dbReference>
<evidence type="ECO:0000256" key="2">
    <source>
        <dbReference type="ARBA" id="ARBA00022884"/>
    </source>
</evidence>
<evidence type="ECO:0000256" key="1">
    <source>
        <dbReference type="ARBA" id="ARBA00008348"/>
    </source>
</evidence>
<dbReference type="Proteomes" id="UP001298681">
    <property type="component" value="Unassembled WGS sequence"/>
</dbReference>
<protein>
    <recommendedName>
        <fullName evidence="5">Pseudouridine synthase</fullName>
        <ecNumber evidence="5">5.4.99.-</ecNumber>
    </recommendedName>
</protein>
<dbReference type="InterPro" id="IPR042092">
    <property type="entry name" value="PsdUridine_s_RsuA/RluB/E/F_cat"/>
</dbReference>
<proteinExistence type="inferred from homology"/>
<dbReference type="Gene3D" id="3.30.70.1560">
    <property type="entry name" value="Alpha-L RNA-binding motif"/>
    <property type="match status" value="1"/>
</dbReference>
<dbReference type="PANTHER" id="PTHR47683:SF4">
    <property type="entry name" value="PSEUDOURIDINE SYNTHASE"/>
    <property type="match status" value="1"/>
</dbReference>
<dbReference type="InterPro" id="IPR050343">
    <property type="entry name" value="RsuA_PseudoU_synthase"/>
</dbReference>
<dbReference type="Pfam" id="PF01479">
    <property type="entry name" value="S4"/>
    <property type="match status" value="1"/>
</dbReference>
<dbReference type="InterPro" id="IPR036986">
    <property type="entry name" value="S4_RNA-bd_sf"/>
</dbReference>
<evidence type="ECO:0000259" key="6">
    <source>
        <dbReference type="SMART" id="SM00363"/>
    </source>
</evidence>
<reference evidence="7 8" key="1">
    <citation type="submission" date="2022-01" db="EMBL/GenBank/DDBJ databases">
        <title>Collection of gut derived symbiotic bacterial strains cultured from healthy donors.</title>
        <authorList>
            <person name="Lin H."/>
            <person name="Kohout C."/>
            <person name="Waligurski E."/>
            <person name="Pamer E.G."/>
        </authorList>
    </citation>
    <scope>NUCLEOTIDE SEQUENCE [LARGE SCALE GENOMIC DNA]</scope>
    <source>
        <strain evidence="7 8">DFI.7.58</strain>
    </source>
</reference>
<dbReference type="RefSeq" id="WP_237966652.1">
    <property type="nucleotide sequence ID" value="NZ_JAKNHQ010000006.1"/>
</dbReference>
<comment type="similarity">
    <text evidence="1 5">Belongs to the pseudouridine synthase RsuA family.</text>
</comment>